<dbReference type="Pfam" id="PF01329">
    <property type="entry name" value="Pterin_4a"/>
    <property type="match status" value="1"/>
</dbReference>
<dbReference type="InterPro" id="IPR036428">
    <property type="entry name" value="PCD_sf"/>
</dbReference>
<evidence type="ECO:0000313" key="5">
    <source>
        <dbReference type="EMBL" id="WAC15466.1"/>
    </source>
</evidence>
<sequence length="80" mass="9423">MWKEEDNKLKKSFTFKDFKKAFAFMTEVAETVDKMDHHPFWTNMYNKVTFELNTHDAGDIVTEKDKKLAAAIDAIFEKSK</sequence>
<dbReference type="AlphaFoldDB" id="A0A9E8SQ75"/>
<keyword evidence="4" id="KW-0456">Lyase</keyword>
<comment type="similarity">
    <text evidence="2">Belongs to the pterin-4-alpha-carbinolamine dehydratase family.</text>
</comment>
<dbReference type="GO" id="GO:0006729">
    <property type="term" value="P:tetrahydrobiopterin biosynthetic process"/>
    <property type="evidence" value="ECO:0007669"/>
    <property type="project" value="InterPro"/>
</dbReference>
<evidence type="ECO:0000256" key="3">
    <source>
        <dbReference type="ARBA" id="ARBA00013252"/>
    </source>
</evidence>
<proteinExistence type="inferred from homology"/>
<dbReference type="KEGG" id="dpf:ON006_18590"/>
<evidence type="ECO:0000256" key="2">
    <source>
        <dbReference type="ARBA" id="ARBA00006472"/>
    </source>
</evidence>
<dbReference type="RefSeq" id="WP_244821181.1">
    <property type="nucleotide sequence ID" value="NZ_CP112998.1"/>
</dbReference>
<gene>
    <name evidence="5" type="ORF">ON006_18590</name>
</gene>
<comment type="catalytic activity">
    <reaction evidence="1">
        <text>(4aS,6R)-4a-hydroxy-L-erythro-5,6,7,8-tetrahydrobiopterin = (6R)-L-erythro-6,7-dihydrobiopterin + H2O</text>
        <dbReference type="Rhea" id="RHEA:11920"/>
        <dbReference type="ChEBI" id="CHEBI:15377"/>
        <dbReference type="ChEBI" id="CHEBI:15642"/>
        <dbReference type="ChEBI" id="CHEBI:43120"/>
        <dbReference type="EC" id="4.2.1.96"/>
    </reaction>
</comment>
<protein>
    <recommendedName>
        <fullName evidence="3">4a-hydroxytetrahydrobiopterin dehydratase</fullName>
        <ecNumber evidence="3">4.2.1.96</ecNumber>
    </recommendedName>
</protein>
<dbReference type="EMBL" id="CP112998">
    <property type="protein sequence ID" value="WAC15466.1"/>
    <property type="molecule type" value="Genomic_DNA"/>
</dbReference>
<keyword evidence="6" id="KW-1185">Reference proteome</keyword>
<reference evidence="5" key="1">
    <citation type="submission" date="2022-11" db="EMBL/GenBank/DDBJ databases">
        <title>Dyadobacter pollutisoli sp. nov., isolated from plastic dumped soil.</title>
        <authorList>
            <person name="Kim J.M."/>
            <person name="Kim K.R."/>
            <person name="Lee J.K."/>
            <person name="Hao L."/>
            <person name="Jeon C.O."/>
        </authorList>
    </citation>
    <scope>NUCLEOTIDE SEQUENCE</scope>
    <source>
        <strain evidence="5">U1</strain>
    </source>
</reference>
<dbReference type="PANTHER" id="PTHR12599:SF0">
    <property type="entry name" value="PTERIN-4-ALPHA-CARBINOLAMINE DEHYDRATASE"/>
    <property type="match status" value="1"/>
</dbReference>
<organism evidence="5 6">
    <name type="scientific">Dyadobacter pollutisoli</name>
    <dbReference type="NCBI Taxonomy" id="2910158"/>
    <lineage>
        <taxon>Bacteria</taxon>
        <taxon>Pseudomonadati</taxon>
        <taxon>Bacteroidota</taxon>
        <taxon>Cytophagia</taxon>
        <taxon>Cytophagales</taxon>
        <taxon>Spirosomataceae</taxon>
        <taxon>Dyadobacter</taxon>
    </lineage>
</organism>
<name>A0A9E8SQ75_9BACT</name>
<evidence type="ECO:0000256" key="1">
    <source>
        <dbReference type="ARBA" id="ARBA00001554"/>
    </source>
</evidence>
<dbReference type="InterPro" id="IPR001533">
    <property type="entry name" value="Pterin_deHydtase"/>
</dbReference>
<accession>A0A9E8SQ75</accession>
<dbReference type="SUPFAM" id="SSF55248">
    <property type="entry name" value="PCD-like"/>
    <property type="match status" value="1"/>
</dbReference>
<dbReference type="Gene3D" id="3.30.1360.20">
    <property type="entry name" value="Transcriptional coactivator/pterin dehydratase"/>
    <property type="match status" value="1"/>
</dbReference>
<evidence type="ECO:0000313" key="6">
    <source>
        <dbReference type="Proteomes" id="UP001164653"/>
    </source>
</evidence>
<dbReference type="GO" id="GO:0008124">
    <property type="term" value="F:4-alpha-hydroxytetrahydrobiopterin dehydratase activity"/>
    <property type="evidence" value="ECO:0007669"/>
    <property type="project" value="UniProtKB-EC"/>
</dbReference>
<dbReference type="Proteomes" id="UP001164653">
    <property type="component" value="Chromosome"/>
</dbReference>
<dbReference type="EC" id="4.2.1.96" evidence="3"/>
<dbReference type="PANTHER" id="PTHR12599">
    <property type="entry name" value="PTERIN-4-ALPHA-CARBINOLAMINE DEHYDRATASE"/>
    <property type="match status" value="1"/>
</dbReference>
<evidence type="ECO:0000256" key="4">
    <source>
        <dbReference type="ARBA" id="ARBA00023239"/>
    </source>
</evidence>